<dbReference type="GO" id="GO:0043168">
    <property type="term" value="F:anion binding"/>
    <property type="evidence" value="ECO:0007669"/>
    <property type="project" value="UniProtKB-ARBA"/>
</dbReference>
<reference evidence="2 3" key="1">
    <citation type="journal article" date="2019" name="Int. J. Syst. Evol. Microbiol.">
        <title>The Global Catalogue of Microorganisms (GCM) 10K type strain sequencing project: providing services to taxonomists for standard genome sequencing and annotation.</title>
        <authorList>
            <consortium name="The Broad Institute Genomics Platform"/>
            <consortium name="The Broad Institute Genome Sequencing Center for Infectious Disease"/>
            <person name="Wu L."/>
            <person name="Ma J."/>
        </authorList>
    </citation>
    <scope>NUCLEOTIDE SEQUENCE [LARGE SCALE GENOMIC DNA]</scope>
    <source>
        <strain evidence="2 3">LMG 29247</strain>
    </source>
</reference>
<dbReference type="RefSeq" id="WP_273741432.1">
    <property type="nucleotide sequence ID" value="NZ_JAQIVI010000609.1"/>
</dbReference>
<dbReference type="Gene3D" id="3.40.50.720">
    <property type="entry name" value="NAD(P)-binding Rossmann-like Domain"/>
    <property type="match status" value="1"/>
</dbReference>
<keyword evidence="3" id="KW-1185">Reference proteome</keyword>
<dbReference type="Proteomes" id="UP001596383">
    <property type="component" value="Unassembled WGS sequence"/>
</dbReference>
<dbReference type="PANTHER" id="PTHR44013:SF1">
    <property type="entry name" value="ZINC-TYPE ALCOHOL DEHYDROGENASE-LIKE PROTEIN C16A3.02C"/>
    <property type="match status" value="1"/>
</dbReference>
<dbReference type="InterPro" id="IPR020843">
    <property type="entry name" value="ER"/>
</dbReference>
<dbReference type="PANTHER" id="PTHR44013">
    <property type="entry name" value="ZINC-TYPE ALCOHOL DEHYDROGENASE-LIKE PROTEIN C16A3.02C"/>
    <property type="match status" value="1"/>
</dbReference>
<dbReference type="GO" id="GO:0030554">
    <property type="term" value="F:adenyl nucleotide binding"/>
    <property type="evidence" value="ECO:0007669"/>
    <property type="project" value="UniProtKB-ARBA"/>
</dbReference>
<dbReference type="InterPro" id="IPR036291">
    <property type="entry name" value="NAD(P)-bd_dom_sf"/>
</dbReference>
<feature type="domain" description="Enoyl reductase (ER)" evidence="1">
    <location>
        <begin position="16"/>
        <end position="326"/>
    </location>
</feature>
<dbReference type="GO" id="GO:0044281">
    <property type="term" value="P:small molecule metabolic process"/>
    <property type="evidence" value="ECO:0007669"/>
    <property type="project" value="UniProtKB-ARBA"/>
</dbReference>
<dbReference type="SUPFAM" id="SSF51735">
    <property type="entry name" value="NAD(P)-binding Rossmann-fold domains"/>
    <property type="match status" value="1"/>
</dbReference>
<evidence type="ECO:0000313" key="3">
    <source>
        <dbReference type="Proteomes" id="UP001596383"/>
    </source>
</evidence>
<accession>A0ABD5SVT7</accession>
<dbReference type="InterPro" id="IPR013154">
    <property type="entry name" value="ADH-like_N"/>
</dbReference>
<dbReference type="Gene3D" id="3.90.180.10">
    <property type="entry name" value="Medium-chain alcohol dehydrogenases, catalytic domain"/>
    <property type="match status" value="1"/>
</dbReference>
<dbReference type="InterPro" id="IPR011032">
    <property type="entry name" value="GroES-like_sf"/>
</dbReference>
<protein>
    <submittedName>
        <fullName evidence="2">NAD(P)-dependent alcohol dehydrogenase</fullName>
    </submittedName>
</protein>
<gene>
    <name evidence="2" type="ORF">ACFQE6_27860</name>
</gene>
<dbReference type="Pfam" id="PF13602">
    <property type="entry name" value="ADH_zinc_N_2"/>
    <property type="match status" value="1"/>
</dbReference>
<dbReference type="SMART" id="SM00829">
    <property type="entry name" value="PKS_ER"/>
    <property type="match status" value="1"/>
</dbReference>
<dbReference type="EMBL" id="JBHSWV010000609">
    <property type="protein sequence ID" value="MFC6768689.1"/>
    <property type="molecule type" value="Genomic_DNA"/>
</dbReference>
<organism evidence="2 3">
    <name type="scientific">Natrinema soli</name>
    <dbReference type="NCBI Taxonomy" id="1930624"/>
    <lineage>
        <taxon>Archaea</taxon>
        <taxon>Methanobacteriati</taxon>
        <taxon>Methanobacteriota</taxon>
        <taxon>Stenosarchaea group</taxon>
        <taxon>Halobacteria</taxon>
        <taxon>Halobacteriales</taxon>
        <taxon>Natrialbaceae</taxon>
        <taxon>Natrinema</taxon>
    </lineage>
</organism>
<dbReference type="AlphaFoldDB" id="A0ABD5SVT7"/>
<sequence>MIETGEMPAVVMRGFGSPDVLELAMVEKPTPVDDEVLIRTRATTVTAGDCEFRRLDLPLSFRLPVWLYVKLWKGNQVVPGQEVAGEIESVGDDVTRFVPGDEVFAATSFRFGGAAEYVCLSESYPIARIPEPMTVEEAATLPTGGLNAMHFLRSANVEDGDAVLINGAGGSIGTYAVQIATTWGADVTCVDSGEKLDVLCSLGANSVVDYTREEFTDRGERYDVVIDVVGTSPFSRTLRCLSPGGRYVLGNPTLLGRIRGGWANLTGERTVISSLAGYAPEDVEALVELVEAGEVRAVVDRRYPLDEIADAHRFVESGRKTGNVVIDVA</sequence>
<evidence type="ECO:0000259" key="1">
    <source>
        <dbReference type="SMART" id="SM00829"/>
    </source>
</evidence>
<comment type="caution">
    <text evidence="2">The sequence shown here is derived from an EMBL/GenBank/DDBJ whole genome shotgun (WGS) entry which is preliminary data.</text>
</comment>
<evidence type="ECO:0000313" key="2">
    <source>
        <dbReference type="EMBL" id="MFC6768689.1"/>
    </source>
</evidence>
<dbReference type="CDD" id="cd08267">
    <property type="entry name" value="MDR1"/>
    <property type="match status" value="1"/>
</dbReference>
<dbReference type="Pfam" id="PF08240">
    <property type="entry name" value="ADH_N"/>
    <property type="match status" value="1"/>
</dbReference>
<dbReference type="SUPFAM" id="SSF50129">
    <property type="entry name" value="GroES-like"/>
    <property type="match status" value="1"/>
</dbReference>
<name>A0ABD5SVT7_9EURY</name>
<dbReference type="InterPro" id="IPR052733">
    <property type="entry name" value="Chloroplast_QOR"/>
</dbReference>
<proteinExistence type="predicted"/>
<dbReference type="GO" id="GO:0016616">
    <property type="term" value="F:oxidoreductase activity, acting on the CH-OH group of donors, NAD or NADP as acceptor"/>
    <property type="evidence" value="ECO:0007669"/>
    <property type="project" value="UniProtKB-ARBA"/>
</dbReference>